<dbReference type="PANTHER" id="PTHR35146">
    <property type="entry name" value="UPF0178 PROTEIN YAII"/>
    <property type="match status" value="1"/>
</dbReference>
<organism evidence="3 4">
    <name type="scientific">Rhodoblastus sphagnicola</name>
    <dbReference type="NCBI Taxonomy" id="333368"/>
    <lineage>
        <taxon>Bacteria</taxon>
        <taxon>Pseudomonadati</taxon>
        <taxon>Pseudomonadota</taxon>
        <taxon>Alphaproteobacteria</taxon>
        <taxon>Hyphomicrobiales</taxon>
        <taxon>Rhodoblastaceae</taxon>
        <taxon>Rhodoblastus</taxon>
    </lineage>
</organism>
<evidence type="ECO:0000256" key="2">
    <source>
        <dbReference type="HAMAP-Rule" id="MF_00489"/>
    </source>
</evidence>
<dbReference type="InterPro" id="IPR003791">
    <property type="entry name" value="UPF0178"/>
</dbReference>
<dbReference type="Proteomes" id="UP000239089">
    <property type="component" value="Unassembled WGS sequence"/>
</dbReference>
<evidence type="ECO:0000256" key="1">
    <source>
        <dbReference type="ARBA" id="ARBA00008522"/>
    </source>
</evidence>
<dbReference type="PANTHER" id="PTHR35146:SF1">
    <property type="entry name" value="UPF0178 PROTEIN YAII"/>
    <property type="match status" value="1"/>
</dbReference>
<dbReference type="HAMAP" id="MF_00489">
    <property type="entry name" value="UPF0178"/>
    <property type="match status" value="1"/>
</dbReference>
<sequence length="157" mass="17073">MDPEIFVDADACPVKDECYKVAARHGLKVYLVANRLFQAPRHPMIERVLVPQGPDVADDWIAERADATKIVVTADIPLAARCVKTGAFVLAPNGKIFDESSIGMALAMRNLMDELRSGGEITGGPKGFTPRDRSAFLSALERCVQHARRSQKPAGQA</sequence>
<evidence type="ECO:0000313" key="3">
    <source>
        <dbReference type="EMBL" id="PPQ31367.1"/>
    </source>
</evidence>
<reference evidence="3 4" key="1">
    <citation type="journal article" date="2018" name="Arch. Microbiol.">
        <title>New insights into the metabolic potential of the phototrophic purple bacterium Rhodopila globiformis DSM 161(T) from its draft genome sequence and evidence for a vanadium-dependent nitrogenase.</title>
        <authorList>
            <person name="Imhoff J.F."/>
            <person name="Rahn T."/>
            <person name="Kunzel S."/>
            <person name="Neulinger S.C."/>
        </authorList>
    </citation>
    <scope>NUCLEOTIDE SEQUENCE [LARGE SCALE GENOMIC DNA]</scope>
    <source>
        <strain evidence="3 4">DSM 16996</strain>
    </source>
</reference>
<dbReference type="CDD" id="cd18720">
    <property type="entry name" value="PIN_YqxD-like"/>
    <property type="match status" value="1"/>
</dbReference>
<protein>
    <recommendedName>
        <fullName evidence="2">UPF0178 protein CCR94_09500</fullName>
    </recommendedName>
</protein>
<keyword evidence="4" id="KW-1185">Reference proteome</keyword>
<dbReference type="RefSeq" id="WP_104507644.1">
    <property type="nucleotide sequence ID" value="NZ_JACIGC010000005.1"/>
</dbReference>
<comment type="caution">
    <text evidence="3">The sequence shown here is derived from an EMBL/GenBank/DDBJ whole genome shotgun (WGS) entry which is preliminary data.</text>
</comment>
<dbReference type="Pfam" id="PF02639">
    <property type="entry name" value="DUF188"/>
    <property type="match status" value="1"/>
</dbReference>
<evidence type="ECO:0000313" key="4">
    <source>
        <dbReference type="Proteomes" id="UP000239089"/>
    </source>
</evidence>
<gene>
    <name evidence="3" type="ORF">CCR94_09500</name>
</gene>
<accession>A0A2S6N9V0</accession>
<dbReference type="OrthoDB" id="9798918at2"/>
<proteinExistence type="inferred from homology"/>
<dbReference type="EMBL" id="NHSJ01000058">
    <property type="protein sequence ID" value="PPQ31367.1"/>
    <property type="molecule type" value="Genomic_DNA"/>
</dbReference>
<comment type="similarity">
    <text evidence="1 2">Belongs to the UPF0178 family.</text>
</comment>
<dbReference type="AlphaFoldDB" id="A0A2S6N9V0"/>
<name>A0A2S6N9V0_9HYPH</name>
<dbReference type="NCBIfam" id="NF001095">
    <property type="entry name" value="PRK00124.1"/>
    <property type="match status" value="1"/>
</dbReference>